<dbReference type="HOGENOM" id="CLU_016304_2_1_1"/>
<feature type="region of interest" description="Disordered" evidence="3">
    <location>
        <begin position="321"/>
        <end position="370"/>
    </location>
</feature>
<dbReference type="CDD" id="cd12345">
    <property type="entry name" value="RRM2_SECp43_like"/>
    <property type="match status" value="1"/>
</dbReference>
<reference evidence="5 6" key="1">
    <citation type="journal article" date="2010" name="Nature">
        <title>Genome sequencing and analysis of the model grass Brachypodium distachyon.</title>
        <authorList>
            <consortium name="International Brachypodium Initiative"/>
        </authorList>
    </citation>
    <scope>NUCLEOTIDE SEQUENCE [LARGE SCALE GENOMIC DNA]</scope>
    <source>
        <strain evidence="5 6">Bd21</strain>
    </source>
</reference>
<evidence type="ECO:0000313" key="7">
    <source>
        <dbReference type="Proteomes" id="UP000008810"/>
    </source>
</evidence>
<evidence type="ECO:0000256" key="2">
    <source>
        <dbReference type="PROSITE-ProRule" id="PRU00176"/>
    </source>
</evidence>
<dbReference type="Proteomes" id="UP000008810">
    <property type="component" value="Chromosome 1"/>
</dbReference>
<dbReference type="RefSeq" id="XP_010228483.1">
    <property type="nucleotide sequence ID" value="XM_010230181.3"/>
</dbReference>
<organism evidence="5">
    <name type="scientific">Brachypodium distachyon</name>
    <name type="common">Purple false brome</name>
    <name type="synonym">Trachynia distachya</name>
    <dbReference type="NCBI Taxonomy" id="15368"/>
    <lineage>
        <taxon>Eukaryota</taxon>
        <taxon>Viridiplantae</taxon>
        <taxon>Streptophyta</taxon>
        <taxon>Embryophyta</taxon>
        <taxon>Tracheophyta</taxon>
        <taxon>Spermatophyta</taxon>
        <taxon>Magnoliopsida</taxon>
        <taxon>Liliopsida</taxon>
        <taxon>Poales</taxon>
        <taxon>Poaceae</taxon>
        <taxon>BOP clade</taxon>
        <taxon>Pooideae</taxon>
        <taxon>Stipodae</taxon>
        <taxon>Brachypodieae</taxon>
        <taxon>Brachypodium</taxon>
    </lineage>
</organism>
<dbReference type="STRING" id="15368.I1H4I3"/>
<proteinExistence type="predicted"/>
<dbReference type="FunFam" id="3.30.70.330:FF:002190">
    <property type="match status" value="1"/>
</dbReference>
<dbReference type="GeneID" id="100827197"/>
<dbReference type="Gene3D" id="3.30.70.330">
    <property type="match status" value="3"/>
</dbReference>
<feature type="domain" description="RRM" evidence="4">
    <location>
        <begin position="243"/>
        <end position="315"/>
    </location>
</feature>
<dbReference type="PANTHER" id="PTHR47640">
    <property type="entry name" value="TRNA SELENOCYSTEINE 1-ASSOCIATED PROTEIN 1-RELATED-RELATED"/>
    <property type="match status" value="1"/>
</dbReference>
<reference evidence="6" key="3">
    <citation type="submission" date="2018-08" db="UniProtKB">
        <authorList>
            <consortium name="EnsemblPlants"/>
        </authorList>
    </citation>
    <scope>IDENTIFICATION</scope>
    <source>
        <strain evidence="6">cv. Bd21</strain>
    </source>
</reference>
<dbReference type="eggNOG" id="KOG0118">
    <property type="taxonomic scope" value="Eukaryota"/>
</dbReference>
<dbReference type="SUPFAM" id="SSF54928">
    <property type="entry name" value="RNA-binding domain, RBD"/>
    <property type="match status" value="3"/>
</dbReference>
<feature type="compositionally biased region" description="Polar residues" evidence="3">
    <location>
        <begin position="360"/>
        <end position="370"/>
    </location>
</feature>
<dbReference type="Pfam" id="PF00076">
    <property type="entry name" value="RRM_1"/>
    <property type="match status" value="3"/>
</dbReference>
<feature type="domain" description="RRM" evidence="4">
    <location>
        <begin position="51"/>
        <end position="131"/>
    </location>
</feature>
<dbReference type="EnsemblPlants" id="KQK21251">
    <property type="protein sequence ID" value="KQK21251"/>
    <property type="gene ID" value="BRADI_1g59700v3"/>
</dbReference>
<dbReference type="InterPro" id="IPR035979">
    <property type="entry name" value="RBD_domain_sf"/>
</dbReference>
<dbReference type="GO" id="GO:0005829">
    <property type="term" value="C:cytosol"/>
    <property type="evidence" value="ECO:0000318"/>
    <property type="project" value="GO_Central"/>
</dbReference>
<dbReference type="SMART" id="SM00360">
    <property type="entry name" value="RRM"/>
    <property type="match status" value="3"/>
</dbReference>
<dbReference type="OrthoDB" id="446113at2759"/>
<dbReference type="GO" id="GO:0003729">
    <property type="term" value="F:mRNA binding"/>
    <property type="evidence" value="ECO:0000318"/>
    <property type="project" value="GO_Central"/>
</dbReference>
<reference evidence="5" key="2">
    <citation type="submission" date="2017-06" db="EMBL/GenBank/DDBJ databases">
        <title>WGS assembly of Brachypodium distachyon.</title>
        <authorList>
            <consortium name="The International Brachypodium Initiative"/>
            <person name="Lucas S."/>
            <person name="Harmon-Smith M."/>
            <person name="Lail K."/>
            <person name="Tice H."/>
            <person name="Grimwood J."/>
            <person name="Bruce D."/>
            <person name="Barry K."/>
            <person name="Shu S."/>
            <person name="Lindquist E."/>
            <person name="Wang M."/>
            <person name="Pitluck S."/>
            <person name="Vogel J.P."/>
            <person name="Garvin D.F."/>
            <person name="Mockler T.C."/>
            <person name="Schmutz J."/>
            <person name="Rokhsar D."/>
            <person name="Bevan M.W."/>
        </authorList>
    </citation>
    <scope>NUCLEOTIDE SEQUENCE</scope>
    <source>
        <strain evidence="5">Bd21</strain>
    </source>
</reference>
<protein>
    <recommendedName>
        <fullName evidence="4">RRM domain-containing protein</fullName>
    </recommendedName>
</protein>
<dbReference type="OMA" id="GWSPQDP"/>
<evidence type="ECO:0000256" key="1">
    <source>
        <dbReference type="ARBA" id="ARBA00022884"/>
    </source>
</evidence>
<evidence type="ECO:0000256" key="3">
    <source>
        <dbReference type="SAM" id="MobiDB-lite"/>
    </source>
</evidence>
<feature type="domain" description="RRM" evidence="4">
    <location>
        <begin position="142"/>
        <end position="221"/>
    </location>
</feature>
<feature type="compositionally biased region" description="Low complexity" evidence="3">
    <location>
        <begin position="22"/>
        <end position="36"/>
    </location>
</feature>
<dbReference type="ExpressionAtlas" id="I1H4I3">
    <property type="expression patterns" value="baseline"/>
</dbReference>
<evidence type="ECO:0000259" key="4">
    <source>
        <dbReference type="PROSITE" id="PS50102"/>
    </source>
</evidence>
<dbReference type="Gramene" id="KQK21251">
    <property type="protein sequence ID" value="KQK21251"/>
    <property type="gene ID" value="BRADI_1g59700v3"/>
</dbReference>
<dbReference type="KEGG" id="bdi:100827197"/>
<keyword evidence="7" id="KW-1185">Reference proteome</keyword>
<evidence type="ECO:0000313" key="6">
    <source>
        <dbReference type="EnsemblPlants" id="KQK21251"/>
    </source>
</evidence>
<dbReference type="InterPro" id="IPR012677">
    <property type="entry name" value="Nucleotide-bd_a/b_plait_sf"/>
</dbReference>
<dbReference type="PROSITE" id="PS50102">
    <property type="entry name" value="RRM"/>
    <property type="match status" value="3"/>
</dbReference>
<sequence length="370" mass="41662">MATPKNWAMAPPYHYHGPEPQPQSQQQEEEAAPAAEGEGGGVAGSGEQQPRSLRIGGLLDWMNEEYLRSCFTRSPELLSAVVKRNKETGKSECFGYLNFADHATADQILQSYNGQKMPNADRDFRLSWVTNYPVQKRDDDGHNIYVGDLAFDVTDFMLHHVFKSRYPSVKHAKIAWDHFNGRSKGYGFVVFGDVNERRQAMTEMNGAYCSTRPMRVGPATKMAGPYTHWTVAGKYSDSDSNNTRLFVGGLDRIVTDEDLKKAFSPYGELTEVKVIAGKKCGFVTYLNRASAEEAMRILNGSLLGDNTIRISWGRSLYHKQKHDQNQWNGERQGSGPGYRSHPEDPKMHGYTGHPEYPHYPQQQAQETSVQ</sequence>
<dbReference type="FunFam" id="3.30.70.330:FF:001701">
    <property type="match status" value="1"/>
</dbReference>
<dbReference type="InterPro" id="IPR000504">
    <property type="entry name" value="RRM_dom"/>
</dbReference>
<dbReference type="AlphaFoldDB" id="I1H4I3"/>
<name>I1H4I3_BRADI</name>
<dbReference type="EMBL" id="CM000880">
    <property type="protein sequence ID" value="KQK21251.1"/>
    <property type="molecule type" value="Genomic_DNA"/>
</dbReference>
<dbReference type="PANTHER" id="PTHR47640:SF62">
    <property type="entry name" value="RRM DOMAIN-CONTAINING PROTEIN"/>
    <property type="match status" value="1"/>
</dbReference>
<gene>
    <name evidence="6" type="primary">LOC100827197</name>
    <name evidence="5" type="ORF">BRADI_1g59700v3</name>
</gene>
<feature type="region of interest" description="Disordered" evidence="3">
    <location>
        <begin position="1"/>
        <end position="50"/>
    </location>
</feature>
<accession>I1H4I3</accession>
<keyword evidence="1 2" id="KW-0694">RNA-binding</keyword>
<evidence type="ECO:0000313" key="5">
    <source>
        <dbReference type="EMBL" id="KQK21251.1"/>
    </source>
</evidence>
<dbReference type="InterPro" id="IPR050825">
    <property type="entry name" value="RBM42_RBP45_47-like"/>
</dbReference>